<dbReference type="PROSITE" id="PS52015">
    <property type="entry name" value="TONB_CTD"/>
    <property type="match status" value="1"/>
</dbReference>
<reference evidence="13 14" key="1">
    <citation type="submission" date="2023-05" db="EMBL/GenBank/DDBJ databases">
        <title>Lysobacter sp. strain LF1 Genome sequencing and assembly.</title>
        <authorList>
            <person name="Jung Y."/>
        </authorList>
    </citation>
    <scope>NUCLEOTIDE SEQUENCE [LARGE SCALE GENOMIC DNA]</scope>
    <source>
        <strain evidence="13 14">LF1</strain>
    </source>
</reference>
<dbReference type="PANTHER" id="PTHR33446">
    <property type="entry name" value="PROTEIN TONB-RELATED"/>
    <property type="match status" value="1"/>
</dbReference>
<comment type="caution">
    <text evidence="13">The sequence shown here is derived from an EMBL/GenBank/DDBJ whole genome shotgun (WGS) entry which is preliminary data.</text>
</comment>
<sequence length="225" mass="24260">MAHAHALPFPAHAHARESLDATRIAANAGTMLVNAALILLLLVPLTERIAAPTSKVDDVITLFDIPPKKDPPKRQEVEIVREPPKPSATPTPRPQPQVVAVEQPVVDAQPGDIAVEAAEVTGETLTTLDPQPPPAGTQLQALQSPPPPYPGQAMREGLRGVVELEILVGIDGRPLEVRVVRSSGHRLLDQAALRTVRTKWMFQPAMRNGQPVQALGRVPIEFTLQ</sequence>
<comment type="subcellular location">
    <subcellularLocation>
        <location evidence="1 10">Cell inner membrane</location>
        <topology evidence="1 10">Single-pass membrane protein</topology>
        <orientation evidence="1 10">Periplasmic side</orientation>
    </subcellularLocation>
</comment>
<evidence type="ECO:0000256" key="9">
    <source>
        <dbReference type="ARBA" id="ARBA00023136"/>
    </source>
</evidence>
<keyword evidence="5 10" id="KW-0997">Cell inner membrane</keyword>
<name>A0ABT6XK27_9GAMM</name>
<keyword evidence="10" id="KW-0735">Signal-anchor</keyword>
<feature type="domain" description="TonB C-terminal" evidence="12">
    <location>
        <begin position="134"/>
        <end position="225"/>
    </location>
</feature>
<evidence type="ECO:0000256" key="7">
    <source>
        <dbReference type="ARBA" id="ARBA00022927"/>
    </source>
</evidence>
<evidence type="ECO:0000256" key="6">
    <source>
        <dbReference type="ARBA" id="ARBA00022692"/>
    </source>
</evidence>
<dbReference type="InterPro" id="IPR003538">
    <property type="entry name" value="TonB"/>
</dbReference>
<keyword evidence="6" id="KW-0812">Transmembrane</keyword>
<comment type="similarity">
    <text evidence="2 10">Belongs to the TonB family.</text>
</comment>
<dbReference type="Proteomes" id="UP001321580">
    <property type="component" value="Unassembled WGS sequence"/>
</dbReference>
<accession>A0ABT6XK27</accession>
<evidence type="ECO:0000259" key="12">
    <source>
        <dbReference type="PROSITE" id="PS52015"/>
    </source>
</evidence>
<keyword evidence="4 10" id="KW-1003">Cell membrane</keyword>
<keyword evidence="8" id="KW-1133">Transmembrane helix</keyword>
<proteinExistence type="inferred from homology"/>
<evidence type="ECO:0000256" key="5">
    <source>
        <dbReference type="ARBA" id="ARBA00022519"/>
    </source>
</evidence>
<evidence type="ECO:0000313" key="13">
    <source>
        <dbReference type="EMBL" id="MDI9240516.1"/>
    </source>
</evidence>
<dbReference type="Pfam" id="PF03544">
    <property type="entry name" value="TonB_C"/>
    <property type="match status" value="1"/>
</dbReference>
<keyword evidence="3 10" id="KW-0813">Transport</keyword>
<evidence type="ECO:0000256" key="3">
    <source>
        <dbReference type="ARBA" id="ARBA00022448"/>
    </source>
</evidence>
<feature type="compositionally biased region" description="Basic and acidic residues" evidence="11">
    <location>
        <begin position="66"/>
        <end position="84"/>
    </location>
</feature>
<feature type="compositionally biased region" description="Pro residues" evidence="11">
    <location>
        <begin position="85"/>
        <end position="95"/>
    </location>
</feature>
<dbReference type="Gene3D" id="3.30.1150.10">
    <property type="match status" value="1"/>
</dbReference>
<keyword evidence="14" id="KW-1185">Reference proteome</keyword>
<protein>
    <recommendedName>
        <fullName evidence="10">Protein TonB</fullName>
    </recommendedName>
</protein>
<evidence type="ECO:0000256" key="8">
    <source>
        <dbReference type="ARBA" id="ARBA00022989"/>
    </source>
</evidence>
<evidence type="ECO:0000256" key="4">
    <source>
        <dbReference type="ARBA" id="ARBA00022475"/>
    </source>
</evidence>
<evidence type="ECO:0000256" key="10">
    <source>
        <dbReference type="RuleBase" id="RU362123"/>
    </source>
</evidence>
<dbReference type="PRINTS" id="PR01374">
    <property type="entry name" value="TONBPROTEIN"/>
</dbReference>
<evidence type="ECO:0000256" key="11">
    <source>
        <dbReference type="SAM" id="MobiDB-lite"/>
    </source>
</evidence>
<gene>
    <name evidence="13" type="ORF">QLQ15_16550</name>
</gene>
<dbReference type="InterPro" id="IPR006260">
    <property type="entry name" value="TonB/TolA_C"/>
</dbReference>
<evidence type="ECO:0000256" key="2">
    <source>
        <dbReference type="ARBA" id="ARBA00006555"/>
    </source>
</evidence>
<comment type="function">
    <text evidence="10">Interacts with outer membrane receptor proteins that carry out high-affinity binding and energy dependent uptake into the periplasmic space of specific substrates. It could act to transduce energy from the cytoplasmic membrane to specific energy-requiring processes in the outer membrane, resulting in the release into the periplasm of ligands bound by these outer membrane proteins.</text>
</comment>
<dbReference type="InterPro" id="IPR037682">
    <property type="entry name" value="TonB_C"/>
</dbReference>
<dbReference type="RefSeq" id="WP_283213840.1">
    <property type="nucleotide sequence ID" value="NZ_JASGBI010000001.1"/>
</dbReference>
<dbReference type="PANTHER" id="PTHR33446:SF2">
    <property type="entry name" value="PROTEIN TONB"/>
    <property type="match status" value="1"/>
</dbReference>
<dbReference type="EMBL" id="JASGBI010000001">
    <property type="protein sequence ID" value="MDI9240516.1"/>
    <property type="molecule type" value="Genomic_DNA"/>
</dbReference>
<dbReference type="SUPFAM" id="SSF74653">
    <property type="entry name" value="TolA/TonB C-terminal domain"/>
    <property type="match status" value="1"/>
</dbReference>
<dbReference type="InterPro" id="IPR051045">
    <property type="entry name" value="TonB-dependent_transducer"/>
</dbReference>
<dbReference type="NCBIfam" id="TIGR01352">
    <property type="entry name" value="tonB_Cterm"/>
    <property type="match status" value="1"/>
</dbReference>
<evidence type="ECO:0000313" key="14">
    <source>
        <dbReference type="Proteomes" id="UP001321580"/>
    </source>
</evidence>
<keyword evidence="9" id="KW-0472">Membrane</keyword>
<evidence type="ECO:0000256" key="1">
    <source>
        <dbReference type="ARBA" id="ARBA00004383"/>
    </source>
</evidence>
<keyword evidence="7 10" id="KW-0653">Protein transport</keyword>
<feature type="region of interest" description="Disordered" evidence="11">
    <location>
        <begin position="64"/>
        <end position="96"/>
    </location>
</feature>
<organism evidence="13 14">
    <name type="scientific">Lysobacter stagni</name>
    <dbReference type="NCBI Taxonomy" id="3045172"/>
    <lineage>
        <taxon>Bacteria</taxon>
        <taxon>Pseudomonadati</taxon>
        <taxon>Pseudomonadota</taxon>
        <taxon>Gammaproteobacteria</taxon>
        <taxon>Lysobacterales</taxon>
        <taxon>Lysobacteraceae</taxon>
        <taxon>Lysobacter</taxon>
    </lineage>
</organism>